<feature type="domain" description="Tubulin/FtsZ GTPase" evidence="4">
    <location>
        <begin position="2"/>
        <end position="203"/>
    </location>
</feature>
<dbReference type="SMART" id="SM00864">
    <property type="entry name" value="Tubulin"/>
    <property type="match status" value="1"/>
</dbReference>
<dbReference type="Gene3D" id="3.40.50.1440">
    <property type="entry name" value="Tubulin/FtsZ, GTPase domain"/>
    <property type="match status" value="1"/>
</dbReference>
<dbReference type="GO" id="GO:0005525">
    <property type="term" value="F:GTP binding"/>
    <property type="evidence" value="ECO:0007669"/>
    <property type="project" value="UniProtKB-KW"/>
</dbReference>
<proteinExistence type="predicted"/>
<dbReference type="PRINTS" id="PR00423">
    <property type="entry name" value="CELLDVISFTSZ"/>
</dbReference>
<evidence type="ECO:0000259" key="4">
    <source>
        <dbReference type="SMART" id="SM00864"/>
    </source>
</evidence>
<evidence type="ECO:0000313" key="5">
    <source>
        <dbReference type="EMBL" id="MFD1567398.1"/>
    </source>
</evidence>
<dbReference type="Pfam" id="PF00091">
    <property type="entry name" value="Tubulin"/>
    <property type="match status" value="1"/>
</dbReference>
<keyword evidence="2" id="KW-0547">Nucleotide-binding</keyword>
<sequence>MKLAVLGVGGAGSRLAARLAAAEPDDRPYVAAVAAVDTDPEQLAAVDVPREHRHAFGTTARSADATTVRTAAEENARELNRAAADAVPSAADAVLVTLGVGGATGAGAAPIVVDTLRERVDLPVYALTVLPHPEEAGVRENARSGLRGLEATVDAQLLFDNGALDAPDERPADELAAEAYADANATVAEWLGALFGAGEATEGAAVGESVVDASEIIATLGEGGYATIGYWREQVREKPSFLDRLRSKSETPDEIKSYSQIETAVRRSLYRRRSVETDLSRATRALLVTMGPPEWLNREAIADARRSLDEAIGGGAVRGGDTPIDGGLHLTVLSVCAGMDRPDRVASLIDDA</sequence>
<dbReference type="InterPro" id="IPR036525">
    <property type="entry name" value="Tubulin/FtsZ_GTPase_sf"/>
</dbReference>
<keyword evidence="6" id="KW-1185">Reference proteome</keyword>
<comment type="caution">
    <text evidence="5">The sequence shown here is derived from an EMBL/GenBank/DDBJ whole genome shotgun (WGS) entry which is preliminary data.</text>
</comment>
<keyword evidence="5" id="KW-0131">Cell cycle</keyword>
<name>A0ABD6BRT0_9EURY</name>
<dbReference type="GO" id="GO:0051301">
    <property type="term" value="P:cell division"/>
    <property type="evidence" value="ECO:0007669"/>
    <property type="project" value="UniProtKB-KW"/>
</dbReference>
<evidence type="ECO:0000256" key="3">
    <source>
        <dbReference type="ARBA" id="ARBA00023134"/>
    </source>
</evidence>
<accession>A0ABD6BRT0</accession>
<evidence type="ECO:0000256" key="2">
    <source>
        <dbReference type="ARBA" id="ARBA00022741"/>
    </source>
</evidence>
<dbReference type="Proteomes" id="UP001597139">
    <property type="component" value="Unassembled WGS sequence"/>
</dbReference>
<dbReference type="EMBL" id="JBHUCZ010000003">
    <property type="protein sequence ID" value="MFD1567398.1"/>
    <property type="molecule type" value="Genomic_DNA"/>
</dbReference>
<dbReference type="PANTHER" id="PTHR30314:SF10">
    <property type="entry name" value="TUBULIN-LIKE PROTEIN CETZ"/>
    <property type="match status" value="1"/>
</dbReference>
<evidence type="ECO:0000313" key="6">
    <source>
        <dbReference type="Proteomes" id="UP001597139"/>
    </source>
</evidence>
<reference evidence="5 6" key="1">
    <citation type="journal article" date="2019" name="Int. J. Syst. Evol. Microbiol.">
        <title>The Global Catalogue of Microorganisms (GCM) 10K type strain sequencing project: providing services to taxonomists for standard genome sequencing and annotation.</title>
        <authorList>
            <consortium name="The Broad Institute Genomics Platform"/>
            <consortium name="The Broad Institute Genome Sequencing Center for Infectious Disease"/>
            <person name="Wu L."/>
            <person name="Ma J."/>
        </authorList>
    </citation>
    <scope>NUCLEOTIDE SEQUENCE [LARGE SCALE GENOMIC DNA]</scope>
    <source>
        <strain evidence="5 6">CGMCC 1.12859</strain>
    </source>
</reference>
<dbReference type="RefSeq" id="WP_379821789.1">
    <property type="nucleotide sequence ID" value="NZ_JBHUCZ010000003.1"/>
</dbReference>
<dbReference type="AlphaFoldDB" id="A0ABD6BRT0"/>
<keyword evidence="1" id="KW-0963">Cytoplasm</keyword>
<dbReference type="InterPro" id="IPR037103">
    <property type="entry name" value="Tubulin/FtsZ-like_C"/>
</dbReference>
<protein>
    <submittedName>
        <fullName evidence="5">Cell division protein</fullName>
    </submittedName>
</protein>
<dbReference type="PANTHER" id="PTHR30314">
    <property type="entry name" value="CELL DIVISION PROTEIN FTSZ-RELATED"/>
    <property type="match status" value="1"/>
</dbReference>
<dbReference type="Gene3D" id="3.30.1330.20">
    <property type="entry name" value="Tubulin/FtsZ, C-terminal domain"/>
    <property type="match status" value="1"/>
</dbReference>
<gene>
    <name evidence="5" type="ORF">ACFSAU_07825</name>
</gene>
<dbReference type="SUPFAM" id="SSF52490">
    <property type="entry name" value="Tubulin nucleotide-binding domain-like"/>
    <property type="match status" value="1"/>
</dbReference>
<keyword evidence="5" id="KW-0132">Cell division</keyword>
<dbReference type="InterPro" id="IPR045061">
    <property type="entry name" value="FtsZ/CetZ"/>
</dbReference>
<dbReference type="InterPro" id="IPR003008">
    <property type="entry name" value="Tubulin_FtsZ_GTPase"/>
</dbReference>
<dbReference type="Pfam" id="PF21011">
    <property type="entry name" value="CetZ_C"/>
    <property type="match status" value="1"/>
</dbReference>
<evidence type="ECO:0000256" key="1">
    <source>
        <dbReference type="ARBA" id="ARBA00022490"/>
    </source>
</evidence>
<organism evidence="5 6">
    <name type="scientific">Halolamina litorea</name>
    <dbReference type="NCBI Taxonomy" id="1515593"/>
    <lineage>
        <taxon>Archaea</taxon>
        <taxon>Methanobacteriati</taxon>
        <taxon>Methanobacteriota</taxon>
        <taxon>Stenosarchaea group</taxon>
        <taxon>Halobacteria</taxon>
        <taxon>Halobacteriales</taxon>
        <taxon>Haloferacaceae</taxon>
    </lineage>
</organism>
<keyword evidence="3" id="KW-0342">GTP-binding</keyword>
<dbReference type="InterPro" id="IPR048737">
    <property type="entry name" value="CetZ_C"/>
</dbReference>